<protein>
    <submittedName>
        <fullName evidence="2">NR LBD domain-containing protein</fullName>
    </submittedName>
</protein>
<dbReference type="eggNOG" id="ENOG502TJNN">
    <property type="taxonomic scope" value="Eukaryota"/>
</dbReference>
<accession>A0A1I7TZY4</accession>
<evidence type="ECO:0000313" key="1">
    <source>
        <dbReference type="Proteomes" id="UP000095282"/>
    </source>
</evidence>
<name>A0A1I7TZY4_9PELO</name>
<dbReference type="AlphaFoldDB" id="A0A1I7TZY4"/>
<organism evidence="1 2">
    <name type="scientific">Caenorhabditis tropicalis</name>
    <dbReference type="NCBI Taxonomy" id="1561998"/>
    <lineage>
        <taxon>Eukaryota</taxon>
        <taxon>Metazoa</taxon>
        <taxon>Ecdysozoa</taxon>
        <taxon>Nematoda</taxon>
        <taxon>Chromadorea</taxon>
        <taxon>Rhabditida</taxon>
        <taxon>Rhabditina</taxon>
        <taxon>Rhabditomorpha</taxon>
        <taxon>Rhabditoidea</taxon>
        <taxon>Rhabditidae</taxon>
        <taxon>Peloderinae</taxon>
        <taxon>Caenorhabditis</taxon>
    </lineage>
</organism>
<proteinExistence type="predicted"/>
<evidence type="ECO:0000313" key="2">
    <source>
        <dbReference type="WBParaSite" id="Csp11.Scaffold629.g13476.t1"/>
    </source>
</evidence>
<reference evidence="2" key="1">
    <citation type="submission" date="2016-11" db="UniProtKB">
        <authorList>
            <consortium name="WormBaseParasite"/>
        </authorList>
    </citation>
    <scope>IDENTIFICATION</scope>
</reference>
<keyword evidence="1" id="KW-1185">Reference proteome</keyword>
<dbReference type="Proteomes" id="UP000095282">
    <property type="component" value="Unplaced"/>
</dbReference>
<sequence length="187" mass="21571">MSDCQLNVADNTNPGDEVAKSTEIFIHFEMFEQNFVIDDSEFVLSIKTSQLFRISENAPIPEVVEDSSTLPLSVTIPRTPLSMADRDQLRAMIVLLNESNSVLVNAMIIQMTCLSFQLKLRQRFPLSAWTRCDVIQCQIQMQLQELFGEFRSNDVVKFREMIPQNRQAFLSIWDHLSQIIVDCCYQQ</sequence>
<dbReference type="WBParaSite" id="Csp11.Scaffold629.g13476.t1">
    <property type="protein sequence ID" value="Csp11.Scaffold629.g13476.t1"/>
    <property type="gene ID" value="Csp11.Scaffold629.g13476"/>
</dbReference>